<sequence>MTKHLAWLLGSALVALVAIGPAQADDDGFKPIFDGKSLTGWSGAEGFWSVEDGAITGTTTSEHPTKGNTFLIWEQGKVDDFELKLKYKIVGGNSGIQYRSTDLGNHVAKGYQADIDSGDTYSGINYEERGRGILTQRGEKTIVHDGNKDPKKERFAESADLQAKINKEDWNDYHIIAKGNHLIHKINGVVMSEVIDEGEKDARTSGILALQLHAGPPMKVQFKDVMLKRLPLEEGKKKVVFVPGHPSHGYGAHEHMAGCRLLMLALTENMPQFEAAIYEGGWPADPTAFDNADAVVVYCDGGPGHLLNPHLDEFQKLMDKGVGLACIHYGVETTKGEAGDKFVDWIGGYFEPWWSVNPHWTASFEKYGEHPITNGVKPFEINDEWYYNMRFREGMKDVTPILTAVPPKSTLDRPDGPHSGNPNVRAMVGQPQHVAWAADREDGGRGFGFTGGHDHWNWADPNFRKVVLNAIVWISHEEVPKEGVESTSLSRDDLEGLIPGPPPQKKKPEPKPQKKVSKNVKPKFKSPVVTTDTPGHQVDIRVDLEGAKQLFLVVLDGGNGFGCDWADWVEPKLVGSKGEMKLTDLKWKRASADWGNVQVNRNAGGQPLMVDGHAVDFGIGVHANSVIAFDIPEGYTTFVAKGGLDNGGTNQQGGTATSVQFAVYTQDPGNVSEQAAGGSHTPDEAVAALDVYEGLEATLVAAEPDLKSLTNIDIDHLGRIWVCDVMNYRGNSGSRPEGDRILILEDEDGDGVADKTKVYYQGRDVDSAMGICVLGNKVIVSAAPNLIVFTDEDGDDKPDKKELLFTKTGQPQHDHSAHSFLFGPDGKLYWNVGNTGQHVHDAQGELVVDLAGNKVIDNGQPYFGGMPFRCNMDGSEFEVLGHNFRNNYEVTVDSFGTLWQSDNDDDGNRGVRINYVMEYGNFGYVDQMTGAGWRTPRTNMETEVPLQHWHLNDPGVVPNLLQTGAGSPTGICMYEGDLLPKVFQNQVIHCDAGPNIVRAYPVKNDGAGYSAESVDILKGARDNWFRPADVCVAPDGSIFISDWYDPGVGGHGQRDLDRGRLFRVAPEGARYNVPKFDFSTIDGCIAALKNPNLATRYMAWSKLHAEGAKAESALKAAYDASNDTRYKARLLWLLGNIAGKGRQYVDVALSADQPDLRIVGLRMAHELKIPATEVVGQVTGDKSPQVRRQAAIELRFDGSDAASQQWAKLAQQYDGQDRWYLEALGIGADLHWDSRLAAYLALVGGKADTPAAKDIVWRSRASQTPEMLAAIIQDTSNPAEQLPRFFRAFDFQPNQEGVNNAMVALAFGNARSDNAETMIISESVKRLKNYDVNRSADSAAAMDKALEKVAGSLAYVELIDRFEQKKHYPQLLALAIAQPDSAVGVAAADVLLRRGQNDLLQGVLAEGTPEEKIALTTAISNGSSGQANAWMRKMLNDPSQDLQVRRIAVKGLANNKGTAQQLLEMAKAGKLDEELMQAAAAPLKISVWGDVRQKAAEIFPQPPSKDNKPLPPLDQLVRMRGSAVNGKQVFATTGTCSKCHVVNNEGKEVGPNLSEIGSKLGREAMFESILYPSAGISHNYENWAVLTESGTAVTGLKTSETTDSITITNSEGLARTIPKSEVDEIRKLSISVMPNDLQKLMTVQELVDVVEYISTLKKK</sequence>
<dbReference type="InterPro" id="IPR010496">
    <property type="entry name" value="AL/BT2_dom"/>
</dbReference>
<dbReference type="NCBIfam" id="TIGR02604">
    <property type="entry name" value="Piru_Ver_Nterm"/>
    <property type="match status" value="1"/>
</dbReference>
<keyword evidence="3 4" id="KW-0408">Iron</keyword>
<dbReference type="Gene3D" id="2.60.120.560">
    <property type="entry name" value="Exo-inulinase, domain 1"/>
    <property type="match status" value="1"/>
</dbReference>
<dbReference type="InterPro" id="IPR008979">
    <property type="entry name" value="Galactose-bd-like_sf"/>
</dbReference>
<evidence type="ECO:0000313" key="9">
    <source>
        <dbReference type="Proteomes" id="UP000239388"/>
    </source>
</evidence>
<dbReference type="PANTHER" id="PTHR33546">
    <property type="entry name" value="LARGE, MULTIFUNCTIONAL SECRETED PROTEIN-RELATED"/>
    <property type="match status" value="1"/>
</dbReference>
<dbReference type="Pfam" id="PF06283">
    <property type="entry name" value="ThuA"/>
    <property type="match status" value="1"/>
</dbReference>
<evidence type="ECO:0000256" key="1">
    <source>
        <dbReference type="ARBA" id="ARBA00022617"/>
    </source>
</evidence>
<dbReference type="InterPro" id="IPR038637">
    <property type="entry name" value="NPCBM_sf"/>
</dbReference>
<dbReference type="Gene3D" id="1.10.760.10">
    <property type="entry name" value="Cytochrome c-like domain"/>
    <property type="match status" value="1"/>
</dbReference>
<dbReference type="NCBIfam" id="TIGR02603">
    <property type="entry name" value="CxxCH_TIGR02603"/>
    <property type="match status" value="1"/>
</dbReference>
<dbReference type="Proteomes" id="UP000239388">
    <property type="component" value="Unassembled WGS sequence"/>
</dbReference>
<evidence type="ECO:0000259" key="7">
    <source>
        <dbReference type="PROSITE" id="PS51007"/>
    </source>
</evidence>
<dbReference type="PANTHER" id="PTHR33546:SF1">
    <property type="entry name" value="LARGE, MULTIFUNCTIONAL SECRETED PROTEIN"/>
    <property type="match status" value="1"/>
</dbReference>
<dbReference type="Pfam" id="PF23500">
    <property type="entry name" value="DUF7133"/>
    <property type="match status" value="1"/>
</dbReference>
<dbReference type="Gene3D" id="3.40.50.880">
    <property type="match status" value="1"/>
</dbReference>
<name>A0A2S8F4J5_9BACT</name>
<dbReference type="GO" id="GO:0016787">
    <property type="term" value="F:hydrolase activity"/>
    <property type="evidence" value="ECO:0007669"/>
    <property type="project" value="InterPro"/>
</dbReference>
<dbReference type="InterPro" id="IPR011042">
    <property type="entry name" value="6-blade_b-propeller_TolB-like"/>
</dbReference>
<evidence type="ECO:0000313" key="8">
    <source>
        <dbReference type="EMBL" id="PQO27047.1"/>
    </source>
</evidence>
<dbReference type="SUPFAM" id="SSF46626">
    <property type="entry name" value="Cytochrome c"/>
    <property type="match status" value="1"/>
</dbReference>
<comment type="caution">
    <text evidence="8">The sequence shown here is derived from an EMBL/GenBank/DDBJ whole genome shotgun (WGS) entry which is preliminary data.</text>
</comment>
<dbReference type="PROSITE" id="PS51007">
    <property type="entry name" value="CYTC"/>
    <property type="match status" value="1"/>
</dbReference>
<dbReference type="InterPro" id="IPR036909">
    <property type="entry name" value="Cyt_c-like_dom_sf"/>
</dbReference>
<feature type="compositionally biased region" description="Basic residues" evidence="5">
    <location>
        <begin position="513"/>
        <end position="524"/>
    </location>
</feature>
<evidence type="ECO:0000256" key="3">
    <source>
        <dbReference type="ARBA" id="ARBA00023004"/>
    </source>
</evidence>
<dbReference type="InterPro" id="IPR013428">
    <property type="entry name" value="Membrane-bound_put_N"/>
</dbReference>
<dbReference type="SUPFAM" id="SSF52317">
    <property type="entry name" value="Class I glutamine amidotransferase-like"/>
    <property type="match status" value="1"/>
</dbReference>
<dbReference type="InterPro" id="IPR029062">
    <property type="entry name" value="Class_I_gatase-like"/>
</dbReference>
<feature type="compositionally biased region" description="Basic and acidic residues" evidence="5">
    <location>
        <begin position="482"/>
        <end position="494"/>
    </location>
</feature>
<dbReference type="SUPFAM" id="SSF50952">
    <property type="entry name" value="Soluble quinoprotein glucose dehydrogenase"/>
    <property type="match status" value="1"/>
</dbReference>
<feature type="region of interest" description="Disordered" evidence="5">
    <location>
        <begin position="482"/>
        <end position="532"/>
    </location>
</feature>
<evidence type="ECO:0000256" key="6">
    <source>
        <dbReference type="SAM" id="SignalP"/>
    </source>
</evidence>
<dbReference type="EMBL" id="PUIB01000028">
    <property type="protein sequence ID" value="PQO27047.1"/>
    <property type="molecule type" value="Genomic_DNA"/>
</dbReference>
<keyword evidence="6" id="KW-0732">Signal</keyword>
<protein>
    <submittedName>
        <fullName evidence="8">Dehydrogenase</fullName>
    </submittedName>
</protein>
<gene>
    <name evidence="8" type="ORF">C5Y98_27715</name>
</gene>
<feature type="signal peptide" evidence="6">
    <location>
        <begin position="1"/>
        <end position="24"/>
    </location>
</feature>
<dbReference type="GO" id="GO:0046872">
    <property type="term" value="F:metal ion binding"/>
    <property type="evidence" value="ECO:0007669"/>
    <property type="project" value="UniProtKB-KW"/>
</dbReference>
<dbReference type="Pfam" id="PF06439">
    <property type="entry name" value="3keto-disac_hyd"/>
    <property type="match status" value="1"/>
</dbReference>
<dbReference type="Gene3D" id="2.120.10.30">
    <property type="entry name" value="TolB, C-terminal domain"/>
    <property type="match status" value="1"/>
</dbReference>
<dbReference type="InterPro" id="IPR011041">
    <property type="entry name" value="Quinoprot_gluc/sorb_DH_b-prop"/>
</dbReference>
<feature type="domain" description="Cytochrome c" evidence="7">
    <location>
        <begin position="1521"/>
        <end position="1657"/>
    </location>
</feature>
<dbReference type="Pfam" id="PF00034">
    <property type="entry name" value="Cytochrom_C"/>
    <property type="match status" value="1"/>
</dbReference>
<organism evidence="8 9">
    <name type="scientific">Blastopirellula marina</name>
    <dbReference type="NCBI Taxonomy" id="124"/>
    <lineage>
        <taxon>Bacteria</taxon>
        <taxon>Pseudomonadati</taxon>
        <taxon>Planctomycetota</taxon>
        <taxon>Planctomycetia</taxon>
        <taxon>Pirellulales</taxon>
        <taxon>Pirellulaceae</taxon>
        <taxon>Blastopirellula</taxon>
    </lineage>
</organism>
<dbReference type="GO" id="GO:0020037">
    <property type="term" value="F:heme binding"/>
    <property type="evidence" value="ECO:0007669"/>
    <property type="project" value="InterPro"/>
</dbReference>
<dbReference type="Pfam" id="PF08305">
    <property type="entry name" value="NPCBM"/>
    <property type="match status" value="2"/>
</dbReference>
<dbReference type="OrthoDB" id="232040at2"/>
<proteinExistence type="predicted"/>
<dbReference type="InterPro" id="IPR029010">
    <property type="entry name" value="ThuA-like"/>
</dbReference>
<dbReference type="RefSeq" id="WP_105359567.1">
    <property type="nucleotide sequence ID" value="NZ_PUIB01000028.1"/>
</dbReference>
<dbReference type="SUPFAM" id="SSF49785">
    <property type="entry name" value="Galactose-binding domain-like"/>
    <property type="match status" value="2"/>
</dbReference>
<reference evidence="8 9" key="1">
    <citation type="submission" date="2018-02" db="EMBL/GenBank/DDBJ databases">
        <title>Comparative genomes isolates from brazilian mangrove.</title>
        <authorList>
            <person name="Araujo J.E."/>
            <person name="Taketani R.G."/>
            <person name="Silva M.C.P."/>
            <person name="Loureco M.V."/>
            <person name="Andreote F.D."/>
        </authorList>
    </citation>
    <scope>NUCLEOTIDE SEQUENCE [LARGE SCALE GENOMIC DNA]</scope>
    <source>
        <strain evidence="8 9">NAP PRIS-MGV</strain>
    </source>
</reference>
<accession>A0A2S8F4J5</accession>
<evidence type="ECO:0000256" key="4">
    <source>
        <dbReference type="PROSITE-ProRule" id="PRU00433"/>
    </source>
</evidence>
<evidence type="ECO:0000256" key="5">
    <source>
        <dbReference type="SAM" id="MobiDB-lite"/>
    </source>
</evidence>
<dbReference type="GO" id="GO:0009055">
    <property type="term" value="F:electron transfer activity"/>
    <property type="evidence" value="ECO:0007669"/>
    <property type="project" value="InterPro"/>
</dbReference>
<dbReference type="InterPro" id="IPR013222">
    <property type="entry name" value="Glyco_hyd_98_carb-bd"/>
</dbReference>
<keyword evidence="1 4" id="KW-0349">Heme</keyword>
<dbReference type="SMART" id="SM00776">
    <property type="entry name" value="NPCBM"/>
    <property type="match status" value="1"/>
</dbReference>
<dbReference type="InterPro" id="IPR013427">
    <property type="entry name" value="Haem-bd_dom_put"/>
</dbReference>
<feature type="chain" id="PRO_5015516120" evidence="6">
    <location>
        <begin position="25"/>
        <end position="1659"/>
    </location>
</feature>
<keyword evidence="2 4" id="KW-0479">Metal-binding</keyword>
<dbReference type="InterPro" id="IPR055557">
    <property type="entry name" value="DUF7133"/>
</dbReference>
<evidence type="ECO:0000256" key="2">
    <source>
        <dbReference type="ARBA" id="ARBA00022723"/>
    </source>
</evidence>
<dbReference type="Gene3D" id="2.60.120.1060">
    <property type="entry name" value="NPCBM/NEW2 domain"/>
    <property type="match status" value="2"/>
</dbReference>
<dbReference type="InterPro" id="IPR009056">
    <property type="entry name" value="Cyt_c-like_dom"/>
</dbReference>